<accession>A0A0D0DCN7</accession>
<proteinExistence type="predicted"/>
<name>A0A0D0DCN7_9AGAM</name>
<reference evidence="3" key="2">
    <citation type="submission" date="2015-01" db="EMBL/GenBank/DDBJ databases">
        <title>Evolutionary Origins and Diversification of the Mycorrhizal Mutualists.</title>
        <authorList>
            <consortium name="DOE Joint Genome Institute"/>
            <consortium name="Mycorrhizal Genomics Consortium"/>
            <person name="Kohler A."/>
            <person name="Kuo A."/>
            <person name="Nagy L.G."/>
            <person name="Floudas D."/>
            <person name="Copeland A."/>
            <person name="Barry K.W."/>
            <person name="Cichocki N."/>
            <person name="Veneault-Fourrey C."/>
            <person name="LaButti K."/>
            <person name="Lindquist E.A."/>
            <person name="Lipzen A."/>
            <person name="Lundell T."/>
            <person name="Morin E."/>
            <person name="Murat C."/>
            <person name="Riley R."/>
            <person name="Ohm R."/>
            <person name="Sun H."/>
            <person name="Tunlid A."/>
            <person name="Henrissat B."/>
            <person name="Grigoriev I.V."/>
            <person name="Hibbett D.S."/>
            <person name="Martin F."/>
        </authorList>
    </citation>
    <scope>NUCLEOTIDE SEQUENCE [LARGE SCALE GENOMIC DNA]</scope>
    <source>
        <strain evidence="3">Ve08.2h10</strain>
    </source>
</reference>
<protein>
    <submittedName>
        <fullName evidence="2">Uncharacterized protein</fullName>
    </submittedName>
</protein>
<dbReference type="InParanoid" id="A0A0D0DCN7"/>
<organism evidence="2 3">
    <name type="scientific">Paxillus rubicundulus Ve08.2h10</name>
    <dbReference type="NCBI Taxonomy" id="930991"/>
    <lineage>
        <taxon>Eukaryota</taxon>
        <taxon>Fungi</taxon>
        <taxon>Dikarya</taxon>
        <taxon>Basidiomycota</taxon>
        <taxon>Agaricomycotina</taxon>
        <taxon>Agaricomycetes</taxon>
        <taxon>Agaricomycetidae</taxon>
        <taxon>Boletales</taxon>
        <taxon>Paxilineae</taxon>
        <taxon>Paxillaceae</taxon>
        <taxon>Paxillus</taxon>
    </lineage>
</organism>
<feature type="region of interest" description="Disordered" evidence="1">
    <location>
        <begin position="1"/>
        <end position="50"/>
    </location>
</feature>
<evidence type="ECO:0000313" key="3">
    <source>
        <dbReference type="Proteomes" id="UP000054538"/>
    </source>
</evidence>
<evidence type="ECO:0000313" key="2">
    <source>
        <dbReference type="EMBL" id="KIK81966.1"/>
    </source>
</evidence>
<dbReference type="EMBL" id="KN825700">
    <property type="protein sequence ID" value="KIK81966.1"/>
    <property type="molecule type" value="Genomic_DNA"/>
</dbReference>
<dbReference type="AlphaFoldDB" id="A0A0D0DCN7"/>
<dbReference type="Proteomes" id="UP000054538">
    <property type="component" value="Unassembled WGS sequence"/>
</dbReference>
<feature type="compositionally biased region" description="Basic residues" evidence="1">
    <location>
        <begin position="1"/>
        <end position="12"/>
    </location>
</feature>
<feature type="non-terminal residue" evidence="2">
    <location>
        <position position="176"/>
    </location>
</feature>
<gene>
    <name evidence="2" type="ORF">PAXRUDRAFT_46299</name>
</gene>
<evidence type="ECO:0000256" key="1">
    <source>
        <dbReference type="SAM" id="MobiDB-lite"/>
    </source>
</evidence>
<dbReference type="HOGENOM" id="CLU_065856_1_0_1"/>
<reference evidence="2 3" key="1">
    <citation type="submission" date="2014-04" db="EMBL/GenBank/DDBJ databases">
        <authorList>
            <consortium name="DOE Joint Genome Institute"/>
            <person name="Kuo A."/>
            <person name="Kohler A."/>
            <person name="Jargeat P."/>
            <person name="Nagy L.G."/>
            <person name="Floudas D."/>
            <person name="Copeland A."/>
            <person name="Barry K.W."/>
            <person name="Cichocki N."/>
            <person name="Veneault-Fourrey C."/>
            <person name="LaButti K."/>
            <person name="Lindquist E.A."/>
            <person name="Lipzen A."/>
            <person name="Lundell T."/>
            <person name="Morin E."/>
            <person name="Murat C."/>
            <person name="Sun H."/>
            <person name="Tunlid A."/>
            <person name="Henrissat B."/>
            <person name="Grigoriev I.V."/>
            <person name="Hibbett D.S."/>
            <person name="Martin F."/>
            <person name="Nordberg H.P."/>
            <person name="Cantor M.N."/>
            <person name="Hua S.X."/>
        </authorList>
    </citation>
    <scope>NUCLEOTIDE SEQUENCE [LARGE SCALE GENOMIC DNA]</scope>
    <source>
        <strain evidence="2 3">Ve08.2h10</strain>
    </source>
</reference>
<dbReference type="OrthoDB" id="3208495at2759"/>
<keyword evidence="3" id="KW-1185">Reference proteome</keyword>
<feature type="non-terminal residue" evidence="2">
    <location>
        <position position="1"/>
    </location>
</feature>
<sequence length="176" mass="20042">SCRPTRSRRLPARFRDVLPEPPPPFSNSEANTTAKDVLLEPPPPDPESTQVPLPRIILHVFDSLRTPLNKFGIGREYRHRPSYDPDALLTVEQLASTAHYAVDNIPWAAKFFPMLPPWPFKNMSIWRLMTWKMSGSANKSEAEVTHLVNDVLLAKDFSLEELQGFNAHTETKHFDA</sequence>